<organism evidence="1 2">
    <name type="scientific">Paenibacillus chungangensis</name>
    <dbReference type="NCBI Taxonomy" id="696535"/>
    <lineage>
        <taxon>Bacteria</taxon>
        <taxon>Bacillati</taxon>
        <taxon>Bacillota</taxon>
        <taxon>Bacilli</taxon>
        <taxon>Bacillales</taxon>
        <taxon>Paenibacillaceae</taxon>
        <taxon>Paenibacillus</taxon>
    </lineage>
</organism>
<evidence type="ECO:0000313" key="2">
    <source>
        <dbReference type="Proteomes" id="UP001596989"/>
    </source>
</evidence>
<sequence length="195" mass="22008">MSNDVMKHWPPLYEGIADFRELAATESDELSLVRGAVQRQLDDRFVMTSGVGAVRRRERMLGIQADPETESLGFRRLRIVNRYSTKPPFTKRYLQEQIDRLIGPGMAVVTIDEEGFLLTLTANIDSAAIFKEVQHTIETVKPANLVYQQKTSLGSKIQLKERITAQEVTWNYKLDGSWMLGTAPFASYGAEVPVT</sequence>
<accession>A0ABW3HR99</accession>
<dbReference type="RefSeq" id="WP_377564055.1">
    <property type="nucleotide sequence ID" value="NZ_JBHTJZ010000011.1"/>
</dbReference>
<dbReference type="EMBL" id="JBHTJZ010000011">
    <property type="protein sequence ID" value="MFD0959795.1"/>
    <property type="molecule type" value="Genomic_DNA"/>
</dbReference>
<reference evidence="2" key="1">
    <citation type="journal article" date="2019" name="Int. J. Syst. Evol. Microbiol.">
        <title>The Global Catalogue of Microorganisms (GCM) 10K type strain sequencing project: providing services to taxonomists for standard genome sequencing and annotation.</title>
        <authorList>
            <consortium name="The Broad Institute Genomics Platform"/>
            <consortium name="The Broad Institute Genome Sequencing Center for Infectious Disease"/>
            <person name="Wu L."/>
            <person name="Ma J."/>
        </authorList>
    </citation>
    <scope>NUCLEOTIDE SEQUENCE [LARGE SCALE GENOMIC DNA]</scope>
    <source>
        <strain evidence="2">CCUG 59129</strain>
    </source>
</reference>
<dbReference type="Proteomes" id="UP001596989">
    <property type="component" value="Unassembled WGS sequence"/>
</dbReference>
<name>A0ABW3HR99_9BACL</name>
<keyword evidence="2" id="KW-1185">Reference proteome</keyword>
<dbReference type="Pfam" id="PF10076">
    <property type="entry name" value="Phage_Mu_Gp48"/>
    <property type="match status" value="1"/>
</dbReference>
<protein>
    <submittedName>
        <fullName evidence="1">Phage tail protein</fullName>
    </submittedName>
</protein>
<dbReference type="InterPro" id="IPR018755">
    <property type="entry name" value="Phage_Mu_Gp48"/>
</dbReference>
<proteinExistence type="predicted"/>
<evidence type="ECO:0000313" key="1">
    <source>
        <dbReference type="EMBL" id="MFD0959795.1"/>
    </source>
</evidence>
<gene>
    <name evidence="1" type="ORF">ACFQ2I_10375</name>
</gene>
<comment type="caution">
    <text evidence="1">The sequence shown here is derived from an EMBL/GenBank/DDBJ whole genome shotgun (WGS) entry which is preliminary data.</text>
</comment>